<protein>
    <recommendedName>
        <fullName evidence="4">CARDB domain-containing protein</fullName>
    </recommendedName>
</protein>
<sequence>MLRVVIGAVAGLGMAFAVVPPAPACTPRLWAGVENVSVSPGLLRVPSLMKLERDNVFFSTSLDFSQPLLRAGDEFKDFRPLVQGSRVATDERGEAAIKLDSPQCRSAAGQESVIFLFQSSGLTLSSCRKESQGNFACVSGGSAAFRNSCSNLIVETPSAQVQLEGTWVALTYLPERQLSLLQVYEGSTLARRVEDFDNQTLGAATRVSKGQFWFSMPPFVAGSVAGLSPGVSYPLTELPKLVEALDLQPWMNRILERAADDKLVERPPRADPWVAAGLLAVFAALVIADQAEEAPKPDLLIRSVELRDQATTGAGATLFFRLVAYNQGNAAARLREVRVESLSGRTPAALRAQSSLRGEAEVAARAALELTVAVHLPEGLGLPVRFTLVSPNDADPGNNSRVYRTGGVE</sequence>
<keyword evidence="3" id="KW-1185">Reference proteome</keyword>
<organism evidence="2 3">
    <name type="scientific">Calidithermus terrae</name>
    <dbReference type="NCBI Taxonomy" id="1408545"/>
    <lineage>
        <taxon>Bacteria</taxon>
        <taxon>Thermotogati</taxon>
        <taxon>Deinococcota</taxon>
        <taxon>Deinococci</taxon>
        <taxon>Thermales</taxon>
        <taxon>Thermaceae</taxon>
        <taxon>Calidithermus</taxon>
    </lineage>
</organism>
<evidence type="ECO:0000313" key="2">
    <source>
        <dbReference type="EMBL" id="RIH89073.1"/>
    </source>
</evidence>
<dbReference type="RefSeq" id="WP_147372542.1">
    <property type="nucleotide sequence ID" value="NZ_QXDL01000022.1"/>
</dbReference>
<keyword evidence="1" id="KW-0732">Signal</keyword>
<evidence type="ECO:0008006" key="4">
    <source>
        <dbReference type="Google" id="ProtNLM"/>
    </source>
</evidence>
<proteinExistence type="predicted"/>
<dbReference type="Proteomes" id="UP000265715">
    <property type="component" value="Unassembled WGS sequence"/>
</dbReference>
<dbReference type="EMBL" id="QXDL01000022">
    <property type="protein sequence ID" value="RIH89073.1"/>
    <property type="molecule type" value="Genomic_DNA"/>
</dbReference>
<evidence type="ECO:0000313" key="3">
    <source>
        <dbReference type="Proteomes" id="UP000265715"/>
    </source>
</evidence>
<feature type="signal peptide" evidence="1">
    <location>
        <begin position="1"/>
        <end position="24"/>
    </location>
</feature>
<name>A0A399EZ82_9DEIN</name>
<accession>A0A399EZ82</accession>
<evidence type="ECO:0000256" key="1">
    <source>
        <dbReference type="SAM" id="SignalP"/>
    </source>
</evidence>
<reference evidence="2 3" key="1">
    <citation type="submission" date="2018-08" db="EMBL/GenBank/DDBJ databases">
        <title>Meiothermus terrae DSM 26712 genome sequencing project.</title>
        <authorList>
            <person name="Da Costa M.S."/>
            <person name="Albuquerque L."/>
            <person name="Raposo P."/>
            <person name="Froufe H.J.C."/>
            <person name="Barroso C.S."/>
            <person name="Egas C."/>
        </authorList>
    </citation>
    <scope>NUCLEOTIDE SEQUENCE [LARGE SCALE GENOMIC DNA]</scope>
    <source>
        <strain evidence="2 3">DSM 26712</strain>
    </source>
</reference>
<dbReference type="AlphaFoldDB" id="A0A399EZ82"/>
<comment type="caution">
    <text evidence="2">The sequence shown here is derived from an EMBL/GenBank/DDBJ whole genome shotgun (WGS) entry which is preliminary data.</text>
</comment>
<gene>
    <name evidence="2" type="ORF">Mterra_00843</name>
</gene>
<feature type="chain" id="PRO_5017367119" description="CARDB domain-containing protein" evidence="1">
    <location>
        <begin position="25"/>
        <end position="409"/>
    </location>
</feature>